<reference evidence="1 2" key="1">
    <citation type="submission" date="2024-04" db="EMBL/GenBank/DDBJ databases">
        <title>Bacterial genomes from commercial probiotics.</title>
        <authorList>
            <person name="Brady R."/>
            <person name="Call G.B."/>
            <person name="Chaston J.M."/>
        </authorList>
    </citation>
    <scope>NUCLEOTIDE SEQUENCE [LARGE SCALE GENOMIC DNA]</scope>
    <source>
        <strain evidence="2">gbc_m</strain>
    </source>
</reference>
<name>A0ABV3NN27_9BACI</name>
<gene>
    <name evidence="1" type="ORF">ABC651_15930</name>
</gene>
<evidence type="ECO:0000313" key="1">
    <source>
        <dbReference type="EMBL" id="MEW7080476.1"/>
    </source>
</evidence>
<proteinExistence type="predicted"/>
<sequence>MKLPKGQNALHLGSECPFEAVGTTEKVNLKIQNNYMYNKLKKNAPSIWYNKVILQTKTKLGVS</sequence>
<feature type="non-terminal residue" evidence="1">
    <location>
        <position position="63"/>
    </location>
</feature>
<organism evidence="1 2">
    <name type="scientific">Heyndrickxia faecalis</name>
    <dbReference type="NCBI Taxonomy" id="2824910"/>
    <lineage>
        <taxon>Bacteria</taxon>
        <taxon>Bacillati</taxon>
        <taxon>Bacillota</taxon>
        <taxon>Bacilli</taxon>
        <taxon>Bacillales</taxon>
        <taxon>Bacillaceae</taxon>
        <taxon>Heyndrickxia</taxon>
    </lineage>
</organism>
<protein>
    <submittedName>
        <fullName evidence="1">Uncharacterized protein</fullName>
    </submittedName>
</protein>
<evidence type="ECO:0000313" key="2">
    <source>
        <dbReference type="Proteomes" id="UP001555176"/>
    </source>
</evidence>
<accession>A0ABV3NN27</accession>
<dbReference type="EMBL" id="JBDGII010000068">
    <property type="protein sequence ID" value="MEW7080476.1"/>
    <property type="molecule type" value="Genomic_DNA"/>
</dbReference>
<dbReference type="RefSeq" id="WP_367387799.1">
    <property type="nucleotide sequence ID" value="NZ_JBDGII010000068.1"/>
</dbReference>
<comment type="caution">
    <text evidence="1">The sequence shown here is derived from an EMBL/GenBank/DDBJ whole genome shotgun (WGS) entry which is preliminary data.</text>
</comment>
<dbReference type="Proteomes" id="UP001555176">
    <property type="component" value="Unassembled WGS sequence"/>
</dbReference>
<keyword evidence="2" id="KW-1185">Reference proteome</keyword>